<proteinExistence type="predicted"/>
<keyword evidence="4 5" id="KW-0472">Membrane</keyword>
<evidence type="ECO:0000256" key="4">
    <source>
        <dbReference type="ARBA" id="ARBA00023136"/>
    </source>
</evidence>
<evidence type="ECO:0000256" key="2">
    <source>
        <dbReference type="ARBA" id="ARBA00022692"/>
    </source>
</evidence>
<evidence type="ECO:0000259" key="6">
    <source>
        <dbReference type="Pfam" id="PF04932"/>
    </source>
</evidence>
<feature type="transmembrane region" description="Helical" evidence="5">
    <location>
        <begin position="139"/>
        <end position="159"/>
    </location>
</feature>
<comment type="caution">
    <text evidence="7">The sequence shown here is derived from an EMBL/GenBank/DDBJ whole genome shotgun (WGS) entry which is preliminary data.</text>
</comment>
<gene>
    <name evidence="7" type="ORF">A2Y67_00435</name>
</gene>
<feature type="transmembrane region" description="Helical" evidence="5">
    <location>
        <begin position="112"/>
        <end position="132"/>
    </location>
</feature>
<dbReference type="GO" id="GO:0016020">
    <property type="term" value="C:membrane"/>
    <property type="evidence" value="ECO:0007669"/>
    <property type="project" value="UniProtKB-SubCell"/>
</dbReference>
<feature type="non-terminal residue" evidence="7">
    <location>
        <position position="1"/>
    </location>
</feature>
<feature type="transmembrane region" description="Helical" evidence="5">
    <location>
        <begin position="362"/>
        <end position="383"/>
    </location>
</feature>
<evidence type="ECO:0000256" key="3">
    <source>
        <dbReference type="ARBA" id="ARBA00022989"/>
    </source>
</evidence>
<dbReference type="AlphaFoldDB" id="A0A1G1XNA4"/>
<feature type="transmembrane region" description="Helical" evidence="5">
    <location>
        <begin position="250"/>
        <end position="267"/>
    </location>
</feature>
<feature type="transmembrane region" description="Helical" evidence="5">
    <location>
        <begin position="203"/>
        <end position="222"/>
    </location>
</feature>
<name>A0A1G1XNA4_9BACT</name>
<evidence type="ECO:0000313" key="8">
    <source>
        <dbReference type="Proteomes" id="UP000176260"/>
    </source>
</evidence>
<dbReference type="PANTHER" id="PTHR37422:SF13">
    <property type="entry name" value="LIPOPOLYSACCHARIDE BIOSYNTHESIS PROTEIN PA4999-RELATED"/>
    <property type="match status" value="1"/>
</dbReference>
<organism evidence="7 8">
    <name type="scientific">Candidatus Buchananbacteria bacterium RBG_13_39_9</name>
    <dbReference type="NCBI Taxonomy" id="1797531"/>
    <lineage>
        <taxon>Bacteria</taxon>
        <taxon>Candidatus Buchananiibacteriota</taxon>
    </lineage>
</organism>
<feature type="domain" description="O-antigen ligase-related" evidence="6">
    <location>
        <begin position="237"/>
        <end position="379"/>
    </location>
</feature>
<feature type="transmembrane region" description="Helical" evidence="5">
    <location>
        <begin position="420"/>
        <end position="438"/>
    </location>
</feature>
<feature type="transmembrane region" description="Helical" evidence="5">
    <location>
        <begin position="444"/>
        <end position="461"/>
    </location>
</feature>
<dbReference type="InterPro" id="IPR007016">
    <property type="entry name" value="O-antigen_ligase-rel_domated"/>
</dbReference>
<sequence>IKVEYNKTMAKLAKTIEYLFYLFIFLLPWQTRWIWDYGKLGGEFSQYLTFCLYGTEILLLMLLFLGLIYKFRKTEVESILLNYKALDFYILFLLFVIVCAFTYFWAGNKDVVLYFIIKILEGFALFMFIINFRFNLNNFGLAFLLGGIGQAILAVYQFLSQKVFACKWLGLAEQLPQTLGSAVIESGNQRILRAYGAFSHPNILGGYLAITLIILLVLILLAETKKQRIFYWLSLPIILSGLFFTFSKSAFLALAIAFIFLIIFILLSKEKKKILTKFILIIFVTLAILSLFYKDLVFTRLKGEQRLEIKSSQERILYWEQAKSLLKENWLQGVGLGNYTLAVYNHFPEKQAAWFYQPVHNVYLLIFTETGLAGFFIFLLIILEGLRKLYHFQIDKSINLLGLFKKFNFAGIHTFYQERFYWFLGLTAIWLLVLVIMAFDHYFWTQYFGIILWWLCLGMFVKTMGGGR</sequence>
<keyword evidence="3 5" id="KW-1133">Transmembrane helix</keyword>
<feature type="transmembrane region" description="Helical" evidence="5">
    <location>
        <begin position="18"/>
        <end position="35"/>
    </location>
</feature>
<keyword evidence="2 5" id="KW-0812">Transmembrane</keyword>
<comment type="subcellular location">
    <subcellularLocation>
        <location evidence="1">Membrane</location>
        <topology evidence="1">Multi-pass membrane protein</topology>
    </subcellularLocation>
</comment>
<dbReference type="Proteomes" id="UP000176260">
    <property type="component" value="Unassembled WGS sequence"/>
</dbReference>
<feature type="transmembrane region" description="Helical" evidence="5">
    <location>
        <begin position="274"/>
        <end position="293"/>
    </location>
</feature>
<feature type="transmembrane region" description="Helical" evidence="5">
    <location>
        <begin position="88"/>
        <end position="106"/>
    </location>
</feature>
<feature type="transmembrane region" description="Helical" evidence="5">
    <location>
        <begin position="47"/>
        <end position="68"/>
    </location>
</feature>
<dbReference type="PANTHER" id="PTHR37422">
    <property type="entry name" value="TEICHURONIC ACID BIOSYNTHESIS PROTEIN TUAE"/>
    <property type="match status" value="1"/>
</dbReference>
<evidence type="ECO:0000313" key="7">
    <source>
        <dbReference type="EMBL" id="OGY41509.1"/>
    </source>
</evidence>
<dbReference type="EMBL" id="MHIA01000028">
    <property type="protein sequence ID" value="OGY41509.1"/>
    <property type="molecule type" value="Genomic_DNA"/>
</dbReference>
<feature type="transmembrane region" description="Helical" evidence="5">
    <location>
        <begin position="229"/>
        <end position="244"/>
    </location>
</feature>
<evidence type="ECO:0000256" key="1">
    <source>
        <dbReference type="ARBA" id="ARBA00004141"/>
    </source>
</evidence>
<evidence type="ECO:0000256" key="5">
    <source>
        <dbReference type="SAM" id="Phobius"/>
    </source>
</evidence>
<dbReference type="InterPro" id="IPR051533">
    <property type="entry name" value="WaaL-like"/>
</dbReference>
<accession>A0A1G1XNA4</accession>
<protein>
    <recommendedName>
        <fullName evidence="6">O-antigen ligase-related domain-containing protein</fullName>
    </recommendedName>
</protein>
<dbReference type="Pfam" id="PF04932">
    <property type="entry name" value="Wzy_C"/>
    <property type="match status" value="1"/>
</dbReference>
<reference evidence="7 8" key="1">
    <citation type="journal article" date="2016" name="Nat. Commun.">
        <title>Thousands of microbial genomes shed light on interconnected biogeochemical processes in an aquifer system.</title>
        <authorList>
            <person name="Anantharaman K."/>
            <person name="Brown C.T."/>
            <person name="Hug L.A."/>
            <person name="Sharon I."/>
            <person name="Castelle C.J."/>
            <person name="Probst A.J."/>
            <person name="Thomas B.C."/>
            <person name="Singh A."/>
            <person name="Wilkins M.J."/>
            <person name="Karaoz U."/>
            <person name="Brodie E.L."/>
            <person name="Williams K.H."/>
            <person name="Hubbard S.S."/>
            <person name="Banfield J.F."/>
        </authorList>
    </citation>
    <scope>NUCLEOTIDE SEQUENCE [LARGE SCALE GENOMIC DNA]</scope>
</reference>